<evidence type="ECO:0000256" key="7">
    <source>
        <dbReference type="SAM" id="MobiDB-lite"/>
    </source>
</evidence>
<dbReference type="InterPro" id="IPR010624">
    <property type="entry name" value="KaiC_dom"/>
</dbReference>
<dbReference type="Gene3D" id="3.40.50.300">
    <property type="entry name" value="P-loop containing nucleotide triphosphate hydrolases"/>
    <property type="match status" value="2"/>
</dbReference>
<dbReference type="InterPro" id="IPR014774">
    <property type="entry name" value="KaiC-like_dom"/>
</dbReference>
<dbReference type="GO" id="GO:0004674">
    <property type="term" value="F:protein serine/threonine kinase activity"/>
    <property type="evidence" value="ECO:0007669"/>
    <property type="project" value="UniProtKB-EC"/>
</dbReference>
<keyword evidence="6" id="KW-0378">Hydrolase</keyword>
<dbReference type="GO" id="GO:0016787">
    <property type="term" value="F:hydrolase activity"/>
    <property type="evidence" value="ECO:0007669"/>
    <property type="project" value="UniProtKB-KW"/>
</dbReference>
<keyword evidence="3" id="KW-0808">Transferase</keyword>
<accession>A0A6J4UDQ5</accession>
<feature type="domain" description="KaiC" evidence="8">
    <location>
        <begin position="245"/>
        <end position="479"/>
    </location>
</feature>
<dbReference type="PANTHER" id="PTHR42926">
    <property type="match status" value="1"/>
</dbReference>
<evidence type="ECO:0000256" key="4">
    <source>
        <dbReference type="ARBA" id="ARBA00022737"/>
    </source>
</evidence>
<evidence type="ECO:0000259" key="8">
    <source>
        <dbReference type="PROSITE" id="PS51146"/>
    </source>
</evidence>
<dbReference type="GO" id="GO:0005524">
    <property type="term" value="F:ATP binding"/>
    <property type="evidence" value="ECO:0007669"/>
    <property type="project" value="InterPro"/>
</dbReference>
<evidence type="ECO:0000256" key="1">
    <source>
        <dbReference type="ARBA" id="ARBA00012513"/>
    </source>
</evidence>
<evidence type="ECO:0000313" key="9">
    <source>
        <dbReference type="EMBL" id="CAA9545524.1"/>
    </source>
</evidence>
<organism evidence="9">
    <name type="scientific">uncultured Thermomicrobiales bacterium</name>
    <dbReference type="NCBI Taxonomy" id="1645740"/>
    <lineage>
        <taxon>Bacteria</taxon>
        <taxon>Pseudomonadati</taxon>
        <taxon>Thermomicrobiota</taxon>
        <taxon>Thermomicrobia</taxon>
        <taxon>Thermomicrobiales</taxon>
        <taxon>environmental samples</taxon>
    </lineage>
</organism>
<dbReference type="InterPro" id="IPR027417">
    <property type="entry name" value="P-loop_NTPase"/>
</dbReference>
<dbReference type="PIRSF" id="PIRSF039117">
    <property type="entry name" value="KaiC"/>
    <property type="match status" value="1"/>
</dbReference>
<dbReference type="InterPro" id="IPR003593">
    <property type="entry name" value="AAA+_ATPase"/>
</dbReference>
<protein>
    <recommendedName>
        <fullName evidence="1">non-specific serine/threonine protein kinase</fullName>
        <ecNumber evidence="1">2.7.11.1</ecNumber>
    </recommendedName>
</protein>
<dbReference type="InterPro" id="IPR030665">
    <property type="entry name" value="KaiC"/>
</dbReference>
<evidence type="ECO:0000256" key="5">
    <source>
        <dbReference type="ARBA" id="ARBA00022777"/>
    </source>
</evidence>
<feature type="region of interest" description="Disordered" evidence="7">
    <location>
        <begin position="467"/>
        <end position="488"/>
    </location>
</feature>
<dbReference type="Pfam" id="PF06745">
    <property type="entry name" value="ATPase"/>
    <property type="match status" value="2"/>
</dbReference>
<name>A0A6J4UDQ5_9BACT</name>
<dbReference type="InterPro" id="IPR051347">
    <property type="entry name" value="Circadian_clock_KaiC-rel"/>
</dbReference>
<dbReference type="EMBL" id="CADCWF010000076">
    <property type="protein sequence ID" value="CAA9545524.1"/>
    <property type="molecule type" value="Genomic_DNA"/>
</dbReference>
<evidence type="ECO:0000256" key="6">
    <source>
        <dbReference type="ARBA" id="ARBA00022801"/>
    </source>
</evidence>
<reference evidence="9" key="1">
    <citation type="submission" date="2020-02" db="EMBL/GenBank/DDBJ databases">
        <authorList>
            <person name="Meier V. D."/>
        </authorList>
    </citation>
    <scope>NUCLEOTIDE SEQUENCE</scope>
    <source>
        <strain evidence="9">AVDCRST_MAG59</strain>
    </source>
</reference>
<feature type="domain" description="KaiC" evidence="8">
    <location>
        <begin position="10"/>
        <end position="239"/>
    </location>
</feature>
<dbReference type="SMART" id="SM00382">
    <property type="entry name" value="AAA"/>
    <property type="match status" value="2"/>
</dbReference>
<gene>
    <name evidence="9" type="ORF">AVDCRST_MAG59-1255</name>
</gene>
<keyword evidence="5" id="KW-0418">Kinase</keyword>
<evidence type="ECO:0000256" key="3">
    <source>
        <dbReference type="ARBA" id="ARBA00022679"/>
    </source>
</evidence>
<sequence length="488" mass="51406">MAETGVTGLEMVATGIAGLDVILGGGLPAAGAYLIAGIPGTGKTTLGNQFAFFHAAGGGSAVFATILAESHGRMLAHLRQFAFFDPSLVGERVHYANLLEALDEGGLDGLLVETRRVVREHHASLLVIDGTTAAEDLAPSPLDYRRFTQALQVQATLLGCTTILLSHRRPEEVDAIATHVDGVLVLARERLDGRALRSAEVTKLRGVAHLTGSHDLAITGAGVAIYPRLEAVVGNAEPLAPEPDDRLGFDVPGLDAMLAGGLPARSSTVVLGPPGTGKTTVALHFAAAATSRGEPVLFAGFRETEQALSRAAAGLGLGLDRHIESGLARVLWRAPLDLSPDQWAWSLLDAVAAHRPRRVVVDALSDVVRFITRPERMYGFAVALTNELQARGTTPLFTIELDTLAPGDIGVPLPASSAAMDNGVLLRAVERQARLRRWVSVLKVRQSGFDPAIREFVIGDRGMVVGDIADEEHPGSPAGRARTGRSGT</sequence>
<dbReference type="PROSITE" id="PS51146">
    <property type="entry name" value="KAIC"/>
    <property type="match status" value="2"/>
</dbReference>
<dbReference type="PANTHER" id="PTHR42926:SF1">
    <property type="entry name" value="CIRCADIAN CLOCK OSCILLATOR PROTEIN KAIC 1"/>
    <property type="match status" value="1"/>
</dbReference>
<dbReference type="EC" id="2.7.11.1" evidence="1"/>
<dbReference type="AlphaFoldDB" id="A0A6J4UDQ5"/>
<keyword evidence="4" id="KW-0677">Repeat</keyword>
<evidence type="ECO:0000256" key="2">
    <source>
        <dbReference type="ARBA" id="ARBA00022553"/>
    </source>
</evidence>
<keyword evidence="2" id="KW-0597">Phosphoprotein</keyword>
<proteinExistence type="predicted"/>
<dbReference type="SUPFAM" id="SSF52540">
    <property type="entry name" value="P-loop containing nucleoside triphosphate hydrolases"/>
    <property type="match status" value="2"/>
</dbReference>